<name>A0A645HXF3_9ZZZZ</name>
<proteinExistence type="predicted"/>
<protein>
    <submittedName>
        <fullName evidence="1">Uncharacterized protein</fullName>
    </submittedName>
</protein>
<dbReference type="EMBL" id="VSSQ01096147">
    <property type="protein sequence ID" value="MPN40003.1"/>
    <property type="molecule type" value="Genomic_DNA"/>
</dbReference>
<evidence type="ECO:0000313" key="1">
    <source>
        <dbReference type="EMBL" id="MPN40003.1"/>
    </source>
</evidence>
<reference evidence="1" key="1">
    <citation type="submission" date="2019-08" db="EMBL/GenBank/DDBJ databases">
        <authorList>
            <person name="Kucharzyk K."/>
            <person name="Murdoch R.W."/>
            <person name="Higgins S."/>
            <person name="Loffler F."/>
        </authorList>
    </citation>
    <scope>NUCLEOTIDE SEQUENCE</scope>
</reference>
<gene>
    <name evidence="1" type="ORF">SDC9_187538</name>
</gene>
<organism evidence="1">
    <name type="scientific">bioreactor metagenome</name>
    <dbReference type="NCBI Taxonomy" id="1076179"/>
    <lineage>
        <taxon>unclassified sequences</taxon>
        <taxon>metagenomes</taxon>
        <taxon>ecological metagenomes</taxon>
    </lineage>
</organism>
<sequence length="133" mass="13998">MQRRTGLLGVSLQGAAHLAGDLGFADDHRVQPAGDLEEMLHGIAQTVDIHHADQITRTGFGEQITGETNGLMEVLGVDIQFAPVAGRQHDQPADTVGCAQAGARLLGAGGELRQIVAGHLVVAQPHCEYRHGP</sequence>
<comment type="caution">
    <text evidence="1">The sequence shown here is derived from an EMBL/GenBank/DDBJ whole genome shotgun (WGS) entry which is preliminary data.</text>
</comment>
<accession>A0A645HXF3</accession>
<dbReference type="AlphaFoldDB" id="A0A645HXF3"/>